<feature type="transmembrane region" description="Helical" evidence="2">
    <location>
        <begin position="30"/>
        <end position="49"/>
    </location>
</feature>
<name>A0A7Y8GWB0_9BURK</name>
<evidence type="ECO:0000256" key="1">
    <source>
        <dbReference type="SAM" id="MobiDB-lite"/>
    </source>
</evidence>
<keyword evidence="4" id="KW-1185">Reference proteome</keyword>
<evidence type="ECO:0000256" key="2">
    <source>
        <dbReference type="SAM" id="Phobius"/>
    </source>
</evidence>
<reference evidence="3 4" key="1">
    <citation type="submission" date="2019-09" db="EMBL/GenBank/DDBJ databases">
        <title>Hydrogenophaga aromatica sp. nov., isolated from a para-xylene-degrading enrichment culture.</title>
        <authorList>
            <person name="Tancsics A."/>
            <person name="Banerjee S."/>
        </authorList>
    </citation>
    <scope>NUCLEOTIDE SEQUENCE [LARGE SCALE GENOMIC DNA]</scope>
    <source>
        <strain evidence="3 4">D2P1</strain>
    </source>
</reference>
<evidence type="ECO:0000313" key="4">
    <source>
        <dbReference type="Proteomes" id="UP000545507"/>
    </source>
</evidence>
<proteinExistence type="predicted"/>
<evidence type="ECO:0000313" key="3">
    <source>
        <dbReference type="EMBL" id="NWF46056.1"/>
    </source>
</evidence>
<dbReference type="Proteomes" id="UP000545507">
    <property type="component" value="Unassembled WGS sequence"/>
</dbReference>
<dbReference type="RefSeq" id="WP_177135964.1">
    <property type="nucleotide sequence ID" value="NZ_VYGV01000011.1"/>
</dbReference>
<dbReference type="EMBL" id="VYGV01000011">
    <property type="protein sequence ID" value="NWF46056.1"/>
    <property type="molecule type" value="Genomic_DNA"/>
</dbReference>
<gene>
    <name evidence="3" type="ORF">F3K02_12455</name>
</gene>
<accession>A0A7Y8GWB0</accession>
<feature type="region of interest" description="Disordered" evidence="1">
    <location>
        <begin position="1"/>
        <end position="21"/>
    </location>
</feature>
<sequence length="186" mass="20881">MDRDYMQERHRRRETQPHRGETNGWTPLKIIGWTAVIGTAVFFSAKYFIRLSFGIPFPLPGQVLWYINPPVAAGSKLTIKAPLMGDELYAVSIDEAGTGRRIGLVPLRKGEVARLTIPLGAYHFLFASGTTWYGPIELFGVTGKRSKTTAPLHFYRVGNQTLEHTIDLTQRVNGNLPTRALIPFEK</sequence>
<protein>
    <submittedName>
        <fullName evidence="3">Uncharacterized protein</fullName>
    </submittedName>
</protein>
<organism evidence="3 4">
    <name type="scientific">Hydrogenophaga aromaticivorans</name>
    <dbReference type="NCBI Taxonomy" id="2610898"/>
    <lineage>
        <taxon>Bacteria</taxon>
        <taxon>Pseudomonadati</taxon>
        <taxon>Pseudomonadota</taxon>
        <taxon>Betaproteobacteria</taxon>
        <taxon>Burkholderiales</taxon>
        <taxon>Comamonadaceae</taxon>
        <taxon>Hydrogenophaga</taxon>
    </lineage>
</organism>
<comment type="caution">
    <text evidence="3">The sequence shown here is derived from an EMBL/GenBank/DDBJ whole genome shotgun (WGS) entry which is preliminary data.</text>
</comment>
<keyword evidence="2" id="KW-0812">Transmembrane</keyword>
<keyword evidence="2" id="KW-0472">Membrane</keyword>
<dbReference type="AlphaFoldDB" id="A0A7Y8GWB0"/>
<keyword evidence="2" id="KW-1133">Transmembrane helix</keyword>